<accession>A0ABN9FSI7</accession>
<reference evidence="1" key="1">
    <citation type="submission" date="2023-05" db="EMBL/GenBank/DDBJ databases">
        <authorList>
            <person name="Stuckert A."/>
        </authorList>
    </citation>
    <scope>NUCLEOTIDE SEQUENCE</scope>
</reference>
<dbReference type="EMBL" id="CATNWA010017144">
    <property type="protein sequence ID" value="CAI9598353.1"/>
    <property type="molecule type" value="Genomic_DNA"/>
</dbReference>
<proteinExistence type="predicted"/>
<gene>
    <name evidence="1" type="ORF">SPARVUS_LOCUS12386384</name>
</gene>
<protein>
    <submittedName>
        <fullName evidence="1">Uncharacterized protein</fullName>
    </submittedName>
</protein>
<comment type="caution">
    <text evidence="1">The sequence shown here is derived from an EMBL/GenBank/DDBJ whole genome shotgun (WGS) entry which is preliminary data.</text>
</comment>
<keyword evidence="2" id="KW-1185">Reference proteome</keyword>
<dbReference type="Proteomes" id="UP001162483">
    <property type="component" value="Unassembled WGS sequence"/>
</dbReference>
<evidence type="ECO:0000313" key="1">
    <source>
        <dbReference type="EMBL" id="CAI9598353.1"/>
    </source>
</evidence>
<organism evidence="1 2">
    <name type="scientific">Staurois parvus</name>
    <dbReference type="NCBI Taxonomy" id="386267"/>
    <lineage>
        <taxon>Eukaryota</taxon>
        <taxon>Metazoa</taxon>
        <taxon>Chordata</taxon>
        <taxon>Craniata</taxon>
        <taxon>Vertebrata</taxon>
        <taxon>Euteleostomi</taxon>
        <taxon>Amphibia</taxon>
        <taxon>Batrachia</taxon>
        <taxon>Anura</taxon>
        <taxon>Neobatrachia</taxon>
        <taxon>Ranoidea</taxon>
        <taxon>Ranidae</taxon>
        <taxon>Staurois</taxon>
    </lineage>
</organism>
<evidence type="ECO:0000313" key="2">
    <source>
        <dbReference type="Proteomes" id="UP001162483"/>
    </source>
</evidence>
<feature type="non-terminal residue" evidence="1">
    <location>
        <position position="36"/>
    </location>
</feature>
<name>A0ABN9FSI7_9NEOB</name>
<sequence length="36" mass="3926">MSCQSAPDPNPTSSASNCSVCWIVCTVSLELIRRLR</sequence>